<accession>A0ABM8A9V3</accession>
<dbReference type="EMBL" id="AP026560">
    <property type="protein sequence ID" value="BDP40364.1"/>
    <property type="molecule type" value="Genomic_DNA"/>
</dbReference>
<dbReference type="RefSeq" id="WP_264776227.1">
    <property type="nucleotide sequence ID" value="NZ_AP026560.1"/>
</dbReference>
<name>A0ABM8A9V3_9DEIO</name>
<reference evidence="1" key="1">
    <citation type="submission" date="2022-07" db="EMBL/GenBank/DDBJ databases">
        <title>Complete Genome Sequence of the Radioresistant Bacterium Deinococcus aetherius ST0316, Isolated from the Air Dust collected in Lower Stratosphere above Japan.</title>
        <authorList>
            <person name="Satoh K."/>
            <person name="Hagiwara K."/>
            <person name="Katsumata K."/>
            <person name="Kubo A."/>
            <person name="Yokobori S."/>
            <person name="Yamagishi A."/>
            <person name="Oono Y."/>
            <person name="Narumi I."/>
        </authorList>
    </citation>
    <scope>NUCLEOTIDE SEQUENCE</scope>
    <source>
        <strain evidence="1">ST0316</strain>
    </source>
</reference>
<gene>
    <name evidence="1" type="ORF">DAETH_03330</name>
</gene>
<proteinExistence type="predicted"/>
<dbReference type="Proteomes" id="UP001064971">
    <property type="component" value="Chromosome"/>
</dbReference>
<evidence type="ECO:0000313" key="1">
    <source>
        <dbReference type="EMBL" id="BDP40364.1"/>
    </source>
</evidence>
<protein>
    <submittedName>
        <fullName evidence="1">Uncharacterized protein</fullName>
    </submittedName>
</protein>
<evidence type="ECO:0000313" key="2">
    <source>
        <dbReference type="Proteomes" id="UP001064971"/>
    </source>
</evidence>
<sequence>MEELRGRIVVGDVRHEEQHFVVVGGSVTEEDLAALRRAASGDGQVLLNTEYGPWPFRITRADPAAGSFHLTSLPPGSVR</sequence>
<organism evidence="1 2">
    <name type="scientific">Deinococcus aetherius</name>
    <dbReference type="NCBI Taxonomy" id="200252"/>
    <lineage>
        <taxon>Bacteria</taxon>
        <taxon>Thermotogati</taxon>
        <taxon>Deinococcota</taxon>
        <taxon>Deinococci</taxon>
        <taxon>Deinococcales</taxon>
        <taxon>Deinococcaceae</taxon>
        <taxon>Deinococcus</taxon>
    </lineage>
</organism>
<keyword evidence="2" id="KW-1185">Reference proteome</keyword>